<dbReference type="PROSITE" id="PS51496">
    <property type="entry name" value="CVC"/>
    <property type="match status" value="1"/>
</dbReference>
<dbReference type="PANTHER" id="PTHR46892:SF3">
    <property type="entry name" value="VISUAL SYSTEM HOMEOBOX 2"/>
    <property type="match status" value="1"/>
</dbReference>
<dbReference type="InterPro" id="IPR023339">
    <property type="entry name" value="CVC"/>
</dbReference>
<comment type="similarity">
    <text evidence="2">Belongs to the paired homeobox family.</text>
</comment>
<keyword evidence="8 9" id="KW-0539">Nucleus</keyword>
<evidence type="ECO:0000259" key="12">
    <source>
        <dbReference type="PROSITE" id="PS50071"/>
    </source>
</evidence>
<proteinExistence type="inferred from homology"/>
<accession>A0ABD2JFX0</accession>
<feature type="DNA-binding region" description="Homeobox" evidence="9">
    <location>
        <begin position="215"/>
        <end position="274"/>
    </location>
</feature>
<feature type="compositionally biased region" description="Polar residues" evidence="11">
    <location>
        <begin position="407"/>
        <end position="416"/>
    </location>
</feature>
<evidence type="ECO:0000256" key="10">
    <source>
        <dbReference type="RuleBase" id="RU000682"/>
    </source>
</evidence>
<dbReference type="InterPro" id="IPR009057">
    <property type="entry name" value="Homeodomain-like_sf"/>
</dbReference>
<organism evidence="14 15">
    <name type="scientific">Heterodera schachtii</name>
    <name type="common">Sugarbeet cyst nematode worm</name>
    <name type="synonym">Tylenchus schachtii</name>
    <dbReference type="NCBI Taxonomy" id="97005"/>
    <lineage>
        <taxon>Eukaryota</taxon>
        <taxon>Metazoa</taxon>
        <taxon>Ecdysozoa</taxon>
        <taxon>Nematoda</taxon>
        <taxon>Chromadorea</taxon>
        <taxon>Rhabditida</taxon>
        <taxon>Tylenchina</taxon>
        <taxon>Tylenchomorpha</taxon>
        <taxon>Tylenchoidea</taxon>
        <taxon>Heteroderidae</taxon>
        <taxon>Heteroderinae</taxon>
        <taxon>Heterodera</taxon>
    </lineage>
</organism>
<keyword evidence="4" id="KW-0805">Transcription regulation</keyword>
<feature type="region of interest" description="Disordered" evidence="11">
    <location>
        <begin position="192"/>
        <end position="217"/>
    </location>
</feature>
<feature type="compositionally biased region" description="Basic residues" evidence="11">
    <location>
        <begin position="391"/>
        <end position="400"/>
    </location>
</feature>
<dbReference type="PANTHER" id="PTHR46892">
    <property type="entry name" value="VISUAL SYSTEM HOMEOBOX 2"/>
    <property type="match status" value="1"/>
</dbReference>
<dbReference type="CDD" id="cd00086">
    <property type="entry name" value="homeodomain"/>
    <property type="match status" value="1"/>
</dbReference>
<dbReference type="GO" id="GO:0003677">
    <property type="term" value="F:DNA binding"/>
    <property type="evidence" value="ECO:0007669"/>
    <property type="project" value="UniProtKB-UniRule"/>
</dbReference>
<dbReference type="SMART" id="SM00389">
    <property type="entry name" value="HOX"/>
    <property type="match status" value="1"/>
</dbReference>
<dbReference type="AlphaFoldDB" id="A0ABD2JFX0"/>
<dbReference type="Pfam" id="PF00046">
    <property type="entry name" value="Homeodomain"/>
    <property type="match status" value="1"/>
</dbReference>
<comment type="subcellular location">
    <subcellularLocation>
        <location evidence="1 9 10">Nucleus</location>
    </subcellularLocation>
</comment>
<keyword evidence="3" id="KW-0217">Developmental protein</keyword>
<dbReference type="InterPro" id="IPR001356">
    <property type="entry name" value="HD"/>
</dbReference>
<protein>
    <submittedName>
        <fullName evidence="14">Uncharacterized protein</fullName>
    </submittedName>
</protein>
<evidence type="ECO:0000256" key="8">
    <source>
        <dbReference type="ARBA" id="ARBA00023242"/>
    </source>
</evidence>
<feature type="domain" description="CVC" evidence="13">
    <location>
        <begin position="275"/>
        <end position="330"/>
    </location>
</feature>
<evidence type="ECO:0000256" key="5">
    <source>
        <dbReference type="ARBA" id="ARBA00023125"/>
    </source>
</evidence>
<dbReference type="GO" id="GO:0005634">
    <property type="term" value="C:nucleus"/>
    <property type="evidence" value="ECO:0007669"/>
    <property type="project" value="UniProtKB-SubCell"/>
</dbReference>
<dbReference type="PROSITE" id="PS00027">
    <property type="entry name" value="HOMEOBOX_1"/>
    <property type="match status" value="1"/>
</dbReference>
<evidence type="ECO:0000256" key="1">
    <source>
        <dbReference type="ARBA" id="ARBA00004123"/>
    </source>
</evidence>
<evidence type="ECO:0000256" key="4">
    <source>
        <dbReference type="ARBA" id="ARBA00023015"/>
    </source>
</evidence>
<dbReference type="Proteomes" id="UP001620645">
    <property type="component" value="Unassembled WGS sequence"/>
</dbReference>
<evidence type="ECO:0000256" key="9">
    <source>
        <dbReference type="PROSITE-ProRule" id="PRU00108"/>
    </source>
</evidence>
<gene>
    <name evidence="14" type="ORF">niasHS_006910</name>
</gene>
<reference evidence="14 15" key="1">
    <citation type="submission" date="2024-10" db="EMBL/GenBank/DDBJ databases">
        <authorList>
            <person name="Kim D."/>
        </authorList>
    </citation>
    <scope>NUCLEOTIDE SEQUENCE [LARGE SCALE GENOMIC DNA]</scope>
    <source>
        <strain evidence="14">Taebaek</strain>
    </source>
</reference>
<evidence type="ECO:0000256" key="2">
    <source>
        <dbReference type="ARBA" id="ARBA00005733"/>
    </source>
</evidence>
<feature type="region of interest" description="Disordered" evidence="11">
    <location>
        <begin position="379"/>
        <end position="422"/>
    </location>
</feature>
<feature type="domain" description="Homeobox" evidence="12">
    <location>
        <begin position="213"/>
        <end position="273"/>
    </location>
</feature>
<dbReference type="EMBL" id="JBICCN010000144">
    <property type="protein sequence ID" value="KAL3089526.1"/>
    <property type="molecule type" value="Genomic_DNA"/>
</dbReference>
<evidence type="ECO:0000256" key="6">
    <source>
        <dbReference type="ARBA" id="ARBA00023155"/>
    </source>
</evidence>
<evidence type="ECO:0000313" key="15">
    <source>
        <dbReference type="Proteomes" id="UP001620645"/>
    </source>
</evidence>
<dbReference type="Gene3D" id="1.10.10.60">
    <property type="entry name" value="Homeodomain-like"/>
    <property type="match status" value="1"/>
</dbReference>
<dbReference type="InterPro" id="IPR052294">
    <property type="entry name" value="VSX_homeobox_regulators"/>
</dbReference>
<dbReference type="GO" id="GO:0030182">
    <property type="term" value="P:neuron differentiation"/>
    <property type="evidence" value="ECO:0007669"/>
    <property type="project" value="UniProtKB-ARBA"/>
</dbReference>
<keyword evidence="15" id="KW-1185">Reference proteome</keyword>
<feature type="compositionally biased region" description="Low complexity" evidence="11">
    <location>
        <begin position="195"/>
        <end position="205"/>
    </location>
</feature>
<evidence type="ECO:0000256" key="7">
    <source>
        <dbReference type="ARBA" id="ARBA00023163"/>
    </source>
</evidence>
<dbReference type="PROSITE" id="PS50071">
    <property type="entry name" value="HOMEOBOX_2"/>
    <property type="match status" value="1"/>
</dbReference>
<keyword evidence="5 9" id="KW-0238">DNA-binding</keyword>
<sequence>MHSNDTEGQQLTAVNGTSASLLQQHDTRYMLNGYGIGRTNFAINEILGLASVATMPQIATLPNGGGGTVSNGTFANYFMTPSSYCPSVLGNAPFGDQSAIISTMTGTNCASQNGLSGLEFMPMMHFQQEYGDYSSFIGNANSNSGTSRELSKSLLNEICQQQKQNNCRANTAQNMAELAAKNLMAAKGATESARRNNGGTNANGAVGAGGGSKKKRRHRTIFTQAQIDDLESVFEKAHYPDVVQREELANKTQLAEDRIQVWFQNRRAKWRKTEKTWGKSTIMAEYGLYGAMVRHQLPLPDTITKCVGNPDDPQESAAPWLLGMHKKSMEAAVQFDQIGDHQDIDEMGEELKAMVVGGVGMKCGAGALMEFSEDEKFPKEEQHNCSGQGHEKKRRSHGKYGGKGMPTANNDSTLETQLGGGDSRQYIFGISGQ</sequence>
<comment type="caution">
    <text evidence="14">The sequence shown here is derived from an EMBL/GenBank/DDBJ whole genome shotgun (WGS) entry which is preliminary data.</text>
</comment>
<evidence type="ECO:0000256" key="11">
    <source>
        <dbReference type="SAM" id="MobiDB-lite"/>
    </source>
</evidence>
<evidence type="ECO:0000313" key="14">
    <source>
        <dbReference type="EMBL" id="KAL3089526.1"/>
    </source>
</evidence>
<evidence type="ECO:0000259" key="13">
    <source>
        <dbReference type="PROSITE" id="PS51496"/>
    </source>
</evidence>
<dbReference type="SUPFAM" id="SSF46689">
    <property type="entry name" value="Homeodomain-like"/>
    <property type="match status" value="1"/>
</dbReference>
<dbReference type="FunFam" id="1.10.10.60:FF:000679">
    <property type="entry name" value="Homeobox protein aristaless"/>
    <property type="match status" value="1"/>
</dbReference>
<name>A0ABD2JFX0_HETSC</name>
<keyword evidence="6 9" id="KW-0371">Homeobox</keyword>
<evidence type="ECO:0000256" key="3">
    <source>
        <dbReference type="ARBA" id="ARBA00022473"/>
    </source>
</evidence>
<dbReference type="InterPro" id="IPR017970">
    <property type="entry name" value="Homeobox_CS"/>
</dbReference>
<keyword evidence="7" id="KW-0804">Transcription</keyword>